<reference evidence="1 2" key="1">
    <citation type="submission" date="2018-01" db="EMBL/GenBank/DDBJ databases">
        <title>Genome sequence of the PGP bacterium Paenibacillus illinoisensis E3.</title>
        <authorList>
            <person name="Rolli E."/>
            <person name="Marasco R."/>
            <person name="Bessem C."/>
            <person name="Michoud G."/>
            <person name="Gaiarsa S."/>
            <person name="Borin S."/>
            <person name="Daffonchio D."/>
        </authorList>
    </citation>
    <scope>NUCLEOTIDE SEQUENCE [LARGE SCALE GENOMIC DNA]</scope>
    <source>
        <strain evidence="1 2">E3</strain>
    </source>
</reference>
<dbReference type="AlphaFoldDB" id="A0A2W0C892"/>
<dbReference type="Proteomes" id="UP000247459">
    <property type="component" value="Unassembled WGS sequence"/>
</dbReference>
<evidence type="ECO:0000313" key="2">
    <source>
        <dbReference type="Proteomes" id="UP000247459"/>
    </source>
</evidence>
<dbReference type="EMBL" id="PRLG01000020">
    <property type="protein sequence ID" value="PYY28224.1"/>
    <property type="molecule type" value="Genomic_DNA"/>
</dbReference>
<proteinExistence type="predicted"/>
<dbReference type="RefSeq" id="WP_110759785.1">
    <property type="nucleotide sequence ID" value="NZ_PRLG01000020.1"/>
</dbReference>
<comment type="caution">
    <text evidence="1">The sequence shown here is derived from an EMBL/GenBank/DDBJ whole genome shotgun (WGS) entry which is preliminary data.</text>
</comment>
<name>A0A2W0C892_9BACL</name>
<gene>
    <name evidence="1" type="ORF">PIL02S_03370</name>
</gene>
<evidence type="ECO:0000313" key="1">
    <source>
        <dbReference type="EMBL" id="PYY28224.1"/>
    </source>
</evidence>
<accession>A0A2W0C892</accession>
<sequence>MYDLIVKKVLPNGTKADNRFEFHERERQFKIVGVGVIPKGKRKMMYIGDSRLTDNYQYRCLDMEQRSKVEFKAYVEAVGIDTLNDALSEAWERIKPKPISSEEYDIDFDVSQFV</sequence>
<organism evidence="1 2">
    <name type="scientific">Paenibacillus illinoisensis</name>
    <dbReference type="NCBI Taxonomy" id="59845"/>
    <lineage>
        <taxon>Bacteria</taxon>
        <taxon>Bacillati</taxon>
        <taxon>Bacillota</taxon>
        <taxon>Bacilli</taxon>
        <taxon>Bacillales</taxon>
        <taxon>Paenibacillaceae</taxon>
        <taxon>Paenibacillus</taxon>
    </lineage>
</organism>
<protein>
    <submittedName>
        <fullName evidence="1">Uncharacterized protein</fullName>
    </submittedName>
</protein>